<name>X0ZG29_9ZZZZ</name>
<accession>X0ZG29</accession>
<reference evidence="1" key="1">
    <citation type="journal article" date="2014" name="Front. Microbiol.">
        <title>High frequency of phylogenetically diverse reductive dehalogenase-homologous genes in deep subseafloor sedimentary metagenomes.</title>
        <authorList>
            <person name="Kawai M."/>
            <person name="Futagami T."/>
            <person name="Toyoda A."/>
            <person name="Takaki Y."/>
            <person name="Nishi S."/>
            <person name="Hori S."/>
            <person name="Arai W."/>
            <person name="Tsubouchi T."/>
            <person name="Morono Y."/>
            <person name="Uchiyama I."/>
            <person name="Ito T."/>
            <person name="Fujiyama A."/>
            <person name="Inagaki F."/>
            <person name="Takami H."/>
        </authorList>
    </citation>
    <scope>NUCLEOTIDE SEQUENCE</scope>
    <source>
        <strain evidence="1">Expedition CK06-06</strain>
    </source>
</reference>
<gene>
    <name evidence="1" type="ORF">S01H4_17128</name>
</gene>
<dbReference type="AlphaFoldDB" id="X0ZG29"/>
<evidence type="ECO:0000313" key="1">
    <source>
        <dbReference type="EMBL" id="GAG59288.1"/>
    </source>
</evidence>
<dbReference type="EMBL" id="BART01007530">
    <property type="protein sequence ID" value="GAG59288.1"/>
    <property type="molecule type" value="Genomic_DNA"/>
</dbReference>
<organism evidence="1">
    <name type="scientific">marine sediment metagenome</name>
    <dbReference type="NCBI Taxonomy" id="412755"/>
    <lineage>
        <taxon>unclassified sequences</taxon>
        <taxon>metagenomes</taxon>
        <taxon>ecological metagenomes</taxon>
    </lineage>
</organism>
<comment type="caution">
    <text evidence="1">The sequence shown here is derived from an EMBL/GenBank/DDBJ whole genome shotgun (WGS) entry which is preliminary data.</text>
</comment>
<feature type="non-terminal residue" evidence="1">
    <location>
        <position position="203"/>
    </location>
</feature>
<protein>
    <recommendedName>
        <fullName evidence="2">Ubiquitin-activating enzyme E1 FCCH domain-containing protein</fullName>
    </recommendedName>
</protein>
<sequence>MGNKVINTTSVKLGIYEESTDEQLEGMLGDVKEMEDGRKFRLCSNGTAAALAVGLRLQSVAVTSLDDALVVQTEAAEGQKDIIVDVTTAHTGYDAHALKDGYLVVNQGAGELGGFYKIKDNTVMVADATATITLYDDLTETLPVTTNEVTICPNPYKAVILDVLTAPIAGVPLINVTKSTSSLTYYFWALFEGFGPAIDNGSG</sequence>
<proteinExistence type="predicted"/>
<evidence type="ECO:0008006" key="2">
    <source>
        <dbReference type="Google" id="ProtNLM"/>
    </source>
</evidence>